<feature type="compositionally biased region" description="Acidic residues" evidence="1">
    <location>
        <begin position="144"/>
        <end position="156"/>
    </location>
</feature>
<feature type="compositionally biased region" description="Basic and acidic residues" evidence="1">
    <location>
        <begin position="184"/>
        <end position="195"/>
    </location>
</feature>
<feature type="compositionally biased region" description="Basic and acidic residues" evidence="1">
    <location>
        <begin position="273"/>
        <end position="282"/>
    </location>
</feature>
<name>A0ABR2ZRQ7_9AGAR</name>
<feature type="compositionally biased region" description="Polar residues" evidence="1">
    <location>
        <begin position="88"/>
        <end position="111"/>
    </location>
</feature>
<feature type="compositionally biased region" description="Basic and acidic residues" evidence="1">
    <location>
        <begin position="157"/>
        <end position="169"/>
    </location>
</feature>
<feature type="region of interest" description="Disordered" evidence="1">
    <location>
        <begin position="27"/>
        <end position="391"/>
    </location>
</feature>
<feature type="compositionally biased region" description="Polar residues" evidence="1">
    <location>
        <begin position="305"/>
        <end position="319"/>
    </location>
</feature>
<protein>
    <recommendedName>
        <fullName evidence="4">Enamelin</fullName>
    </recommendedName>
</protein>
<accession>A0ABR2ZRQ7</accession>
<keyword evidence="3" id="KW-1185">Reference proteome</keyword>
<dbReference type="Proteomes" id="UP001437256">
    <property type="component" value="Unassembled WGS sequence"/>
</dbReference>
<feature type="compositionally biased region" description="Low complexity" evidence="1">
    <location>
        <begin position="246"/>
        <end position="272"/>
    </location>
</feature>
<feature type="compositionally biased region" description="Basic and acidic residues" evidence="1">
    <location>
        <begin position="212"/>
        <end position="221"/>
    </location>
</feature>
<sequence>MSTFFSAAQGINIKGQPYFNHVNGDQTLHHNDRSKHITGSHNTTNTNNYDSYNTSTNHTYKQYKKSDKRKATNNAHFHAYGMDDAHNPFQTNRQQDPGQTSHWPPSSQSAPPLSIADRPFNEAVSADDFMSRPARGKRSKEPWDSSDSDSDSDSGSDGERGYEHADNRARPKQQPFASQAYDDSQYRRNWEDNKAKYRQQAGPDTAWNRPVHAPEPHRGPYPDHSPQPSYGVDESYGWPPHSATQHHPSSSHYPSYSPPDSRYSRDYSYPSRPTDERLHSAAREQQPLAGPSFSQEPWPTPRKPSPSTNPFHQFYQQKNTSAPPSTTTASSPPDSVCGFPNSQDPWSRPGKPSPSESTRAFDSVYLRENTSAAPTTTIPSPPPDSRMMVDG</sequence>
<evidence type="ECO:0000313" key="3">
    <source>
        <dbReference type="Proteomes" id="UP001437256"/>
    </source>
</evidence>
<evidence type="ECO:0000313" key="2">
    <source>
        <dbReference type="EMBL" id="KAL0064367.1"/>
    </source>
</evidence>
<feature type="compositionally biased region" description="Low complexity" evidence="1">
    <location>
        <begin position="320"/>
        <end position="333"/>
    </location>
</feature>
<evidence type="ECO:0000256" key="1">
    <source>
        <dbReference type="SAM" id="MobiDB-lite"/>
    </source>
</evidence>
<comment type="caution">
    <text evidence="2">The sequence shown here is derived from an EMBL/GenBank/DDBJ whole genome shotgun (WGS) entry which is preliminary data.</text>
</comment>
<gene>
    <name evidence="2" type="ORF">AAF712_008667</name>
</gene>
<dbReference type="EMBL" id="JBBXMP010000063">
    <property type="protein sequence ID" value="KAL0064367.1"/>
    <property type="molecule type" value="Genomic_DNA"/>
</dbReference>
<reference evidence="2 3" key="1">
    <citation type="submission" date="2024-05" db="EMBL/GenBank/DDBJ databases">
        <title>A draft genome resource for the thread blight pathogen Marasmius tenuissimus strain MS-2.</title>
        <authorList>
            <person name="Yulfo-Soto G.E."/>
            <person name="Baruah I.K."/>
            <person name="Amoako-Attah I."/>
            <person name="Bukari Y."/>
            <person name="Meinhardt L.W."/>
            <person name="Bailey B.A."/>
            <person name="Cohen S.P."/>
        </authorList>
    </citation>
    <scope>NUCLEOTIDE SEQUENCE [LARGE SCALE GENOMIC DNA]</scope>
    <source>
        <strain evidence="2 3">MS-2</strain>
    </source>
</reference>
<evidence type="ECO:0008006" key="4">
    <source>
        <dbReference type="Google" id="ProtNLM"/>
    </source>
</evidence>
<feature type="compositionally biased region" description="Low complexity" evidence="1">
    <location>
        <begin position="40"/>
        <end position="60"/>
    </location>
</feature>
<proteinExistence type="predicted"/>
<organism evidence="2 3">
    <name type="scientific">Marasmius tenuissimus</name>
    <dbReference type="NCBI Taxonomy" id="585030"/>
    <lineage>
        <taxon>Eukaryota</taxon>
        <taxon>Fungi</taxon>
        <taxon>Dikarya</taxon>
        <taxon>Basidiomycota</taxon>
        <taxon>Agaricomycotina</taxon>
        <taxon>Agaricomycetes</taxon>
        <taxon>Agaricomycetidae</taxon>
        <taxon>Agaricales</taxon>
        <taxon>Marasmiineae</taxon>
        <taxon>Marasmiaceae</taxon>
        <taxon>Marasmius</taxon>
    </lineage>
</organism>